<dbReference type="Pfam" id="PF02661">
    <property type="entry name" value="Fic"/>
    <property type="match status" value="1"/>
</dbReference>
<dbReference type="PROSITE" id="PS51459">
    <property type="entry name" value="FIDO"/>
    <property type="match status" value="1"/>
</dbReference>
<dbReference type="InterPro" id="IPR036597">
    <property type="entry name" value="Fido-like_dom_sf"/>
</dbReference>
<dbReference type="SUPFAM" id="SSF140931">
    <property type="entry name" value="Fic-like"/>
    <property type="match status" value="1"/>
</dbReference>
<sequence length="123" mass="13714">MIHFLSSKDIIGIHDRMISAYGGLCGFADPGRIESMATRILNRHMYEDEDDIYVLAAPYLLAIARGHCFNDANKRTAFASSALFLRRNGILVRFSPSHEELTISAAQGNLDVWNIAEVLKQST</sequence>
<dbReference type="PIRSF" id="PIRSF018297">
    <property type="entry name" value="Doc"/>
    <property type="match status" value="1"/>
</dbReference>
<dbReference type="Proteomes" id="UP000600307">
    <property type="component" value="Unassembled WGS sequence"/>
</dbReference>
<dbReference type="NCBIfam" id="TIGR01550">
    <property type="entry name" value="DOC_P1"/>
    <property type="match status" value="1"/>
</dbReference>
<organism evidence="2 3">
    <name type="scientific">Rahnella victoriana</name>
    <dbReference type="NCBI Taxonomy" id="1510570"/>
    <lineage>
        <taxon>Bacteria</taxon>
        <taxon>Pseudomonadati</taxon>
        <taxon>Pseudomonadota</taxon>
        <taxon>Gammaproteobacteria</taxon>
        <taxon>Enterobacterales</taxon>
        <taxon>Yersiniaceae</taxon>
        <taxon>Rahnella</taxon>
    </lineage>
</organism>
<feature type="domain" description="Fido" evidence="1">
    <location>
        <begin position="5"/>
        <end position="121"/>
    </location>
</feature>
<dbReference type="InterPro" id="IPR003812">
    <property type="entry name" value="Fido"/>
</dbReference>
<dbReference type="EMBL" id="JADOBH010000005">
    <property type="protein sequence ID" value="MBF7957803.1"/>
    <property type="molecule type" value="Genomic_DNA"/>
</dbReference>
<gene>
    <name evidence="2" type="ORF">IV431_19780</name>
</gene>
<protein>
    <submittedName>
        <fullName evidence="2">Type II toxin-antitoxin system death-on-curing family toxin</fullName>
    </submittedName>
</protein>
<dbReference type="PANTHER" id="PTHR39426:SF1">
    <property type="entry name" value="HOMOLOGY TO DEATH-ON-CURING PROTEIN OF PHAGE P1"/>
    <property type="match status" value="1"/>
</dbReference>
<reference evidence="2 3" key="1">
    <citation type="submission" date="2020-11" db="EMBL/GenBank/DDBJ databases">
        <title>Taxonomic investigation of Rahnella spp.</title>
        <authorList>
            <person name="Lee S.D."/>
        </authorList>
    </citation>
    <scope>NUCLEOTIDE SEQUENCE [LARGE SCALE GENOMIC DNA]</scope>
    <source>
        <strain evidence="2 3">SAP-10</strain>
    </source>
</reference>
<name>A0ABS0E091_9GAMM</name>
<evidence type="ECO:0000259" key="1">
    <source>
        <dbReference type="PROSITE" id="PS51459"/>
    </source>
</evidence>
<evidence type="ECO:0000313" key="3">
    <source>
        <dbReference type="Proteomes" id="UP000600307"/>
    </source>
</evidence>
<keyword evidence="3" id="KW-1185">Reference proteome</keyword>
<dbReference type="Gene3D" id="1.20.120.1870">
    <property type="entry name" value="Fic/DOC protein, Fido domain"/>
    <property type="match status" value="1"/>
</dbReference>
<comment type="caution">
    <text evidence="2">The sequence shown here is derived from an EMBL/GenBank/DDBJ whole genome shotgun (WGS) entry which is preliminary data.</text>
</comment>
<dbReference type="InterPro" id="IPR006440">
    <property type="entry name" value="Doc"/>
</dbReference>
<dbReference type="PANTHER" id="PTHR39426">
    <property type="entry name" value="HOMOLOGY TO DEATH-ON-CURING PROTEIN OF PHAGE P1"/>
    <property type="match status" value="1"/>
</dbReference>
<accession>A0ABS0E091</accession>
<proteinExistence type="predicted"/>
<dbReference type="InterPro" id="IPR053737">
    <property type="entry name" value="Type_II_TA_Toxin"/>
</dbReference>
<evidence type="ECO:0000313" key="2">
    <source>
        <dbReference type="EMBL" id="MBF7957803.1"/>
    </source>
</evidence>
<dbReference type="RefSeq" id="WP_195817898.1">
    <property type="nucleotide sequence ID" value="NZ_JADOBH010000005.1"/>
</dbReference>